<dbReference type="SUPFAM" id="SSF51735">
    <property type="entry name" value="NAD(P)-binding Rossmann-fold domains"/>
    <property type="match status" value="1"/>
</dbReference>
<dbReference type="AlphaFoldDB" id="A0A2P2BZR2"/>
<dbReference type="Gene3D" id="3.40.50.720">
    <property type="entry name" value="NAD(P)-binding Rossmann-like Domain"/>
    <property type="match status" value="1"/>
</dbReference>
<dbReference type="GO" id="GO:0000166">
    <property type="term" value="F:nucleotide binding"/>
    <property type="evidence" value="ECO:0007669"/>
    <property type="project" value="InterPro"/>
</dbReference>
<reference evidence="2" key="1">
    <citation type="submission" date="2015-08" db="EMBL/GenBank/DDBJ databases">
        <authorList>
            <person name="Babu N.S."/>
            <person name="Beckwith C.J."/>
            <person name="Beseler K.G."/>
            <person name="Brison A."/>
            <person name="Carone J.V."/>
            <person name="Caskin T.P."/>
            <person name="Diamond M."/>
            <person name="Durham M.E."/>
            <person name="Foxe J.M."/>
            <person name="Go M."/>
            <person name="Henderson B.A."/>
            <person name="Jones I.B."/>
            <person name="McGettigan J.A."/>
            <person name="Micheletti S.J."/>
            <person name="Nasrallah M.E."/>
            <person name="Ortiz D."/>
            <person name="Piller C.R."/>
            <person name="Privatt S.R."/>
            <person name="Schneider S.L."/>
            <person name="Sharp S."/>
            <person name="Smith T.C."/>
            <person name="Stanton J.D."/>
            <person name="Ullery H.E."/>
            <person name="Wilson R.J."/>
            <person name="Serrano M.G."/>
            <person name="Buck G."/>
            <person name="Lee V."/>
            <person name="Wang Y."/>
            <person name="Carvalho R."/>
            <person name="Voegtly L."/>
            <person name="Shi R."/>
            <person name="Duckworth R."/>
            <person name="Johnson A."/>
            <person name="Loviza R."/>
            <person name="Walstead R."/>
            <person name="Shah Z."/>
            <person name="Kiflezghi M."/>
            <person name="Wade K."/>
            <person name="Ball S.L."/>
            <person name="Bradley K.W."/>
            <person name="Asai D.J."/>
            <person name="Bowman C.A."/>
            <person name="Russell D.A."/>
            <person name="Pope W.H."/>
            <person name="Jacobs-Sera D."/>
            <person name="Hendrix R.W."/>
            <person name="Hatfull G.F."/>
        </authorList>
    </citation>
    <scope>NUCLEOTIDE SEQUENCE</scope>
</reference>
<dbReference type="Gene3D" id="3.30.360.10">
    <property type="entry name" value="Dihydrodipicolinate Reductase, domain 2"/>
    <property type="match status" value="1"/>
</dbReference>
<dbReference type="EMBL" id="CZKA01000016">
    <property type="protein sequence ID" value="CUR55226.1"/>
    <property type="molecule type" value="Genomic_DNA"/>
</dbReference>
<protein>
    <submittedName>
        <fullName evidence="2">Oxidoreductase domain protein</fullName>
    </submittedName>
</protein>
<name>A0A2P2BZR2_9ZZZZ</name>
<feature type="domain" description="Gfo/Idh/MocA-like oxidoreductase N-terminal" evidence="1">
    <location>
        <begin position="1"/>
        <end position="112"/>
    </location>
</feature>
<dbReference type="InterPro" id="IPR036291">
    <property type="entry name" value="NAD(P)-bd_dom_sf"/>
</dbReference>
<dbReference type="InterPro" id="IPR000683">
    <property type="entry name" value="Gfo/Idh/MocA-like_OxRdtase_N"/>
</dbReference>
<dbReference type="Pfam" id="PF01408">
    <property type="entry name" value="GFO_IDH_MocA"/>
    <property type="match status" value="1"/>
</dbReference>
<organism evidence="2">
    <name type="scientific">metagenome</name>
    <dbReference type="NCBI Taxonomy" id="256318"/>
    <lineage>
        <taxon>unclassified sequences</taxon>
        <taxon>metagenomes</taxon>
    </lineage>
</organism>
<sequence>MRFGLVGTGPWAHIAHGPGLLAAPAVELVGVWGRSLEKAQPLARELGVTAYADYAALLDEVDAVAFAVPPDIQATLALQAARAGKHLLLDKPIATSVEAAHALAAAVREHQVGSVVFFTDRFFADSRAWWAEVQRTGGWKGGWMRWFGALQTPGNPFGDSPWRHERGALWDTGPHALSNLITALGPVTTLQATAGEGDLVMLNLGHESGASSSITLTQFAPPAAEVVETTVWGDSGFSTMPPRPESAADLLAIAAGELIAAVESGQPHEVGVEFGARIVELIAEAQSQISSQLSSQLSSRR</sequence>
<evidence type="ECO:0000313" key="2">
    <source>
        <dbReference type="EMBL" id="CUR55226.1"/>
    </source>
</evidence>
<dbReference type="PANTHER" id="PTHR43708">
    <property type="entry name" value="CONSERVED EXPRESSED OXIDOREDUCTASE (EUROFUNG)"/>
    <property type="match status" value="1"/>
</dbReference>
<dbReference type="PANTHER" id="PTHR43708:SF8">
    <property type="entry name" value="OXIDOREDUCTASE"/>
    <property type="match status" value="1"/>
</dbReference>
<accession>A0A2P2BZR2</accession>
<gene>
    <name evidence="2" type="ORF">NOCA2230146</name>
</gene>
<dbReference type="SUPFAM" id="SSF55347">
    <property type="entry name" value="Glyceraldehyde-3-phosphate dehydrogenase-like, C-terminal domain"/>
    <property type="match status" value="1"/>
</dbReference>
<dbReference type="InterPro" id="IPR051317">
    <property type="entry name" value="Gfo/Idh/MocA_oxidoreduct"/>
</dbReference>
<proteinExistence type="predicted"/>
<evidence type="ECO:0000259" key="1">
    <source>
        <dbReference type="Pfam" id="PF01408"/>
    </source>
</evidence>